<evidence type="ECO:0000256" key="7">
    <source>
        <dbReference type="ARBA" id="ARBA00044356"/>
    </source>
</evidence>
<comment type="caution">
    <text evidence="11">The sequence shown here is derived from an EMBL/GenBank/DDBJ whole genome shotgun (WGS) entry which is preliminary data.</text>
</comment>
<evidence type="ECO:0000256" key="3">
    <source>
        <dbReference type="ARBA" id="ARBA00022490"/>
    </source>
</evidence>
<name>A0A2J8AK69_9CHLO</name>
<keyword evidence="4 11" id="KW-0396">Initiation factor</keyword>
<evidence type="ECO:0000256" key="4">
    <source>
        <dbReference type="ARBA" id="ARBA00022540"/>
    </source>
</evidence>
<evidence type="ECO:0000256" key="9">
    <source>
        <dbReference type="RuleBase" id="RU003814"/>
    </source>
</evidence>
<dbReference type="Pfam" id="PF01008">
    <property type="entry name" value="IF-2B"/>
    <property type="match status" value="1"/>
</dbReference>
<comment type="similarity">
    <text evidence="2 9">Belongs to the eIF-2B alpha/beta/delta subunits family.</text>
</comment>
<dbReference type="OrthoDB" id="10254737at2759"/>
<evidence type="ECO:0000256" key="2">
    <source>
        <dbReference type="ARBA" id="ARBA00007251"/>
    </source>
</evidence>
<evidence type="ECO:0000313" key="12">
    <source>
        <dbReference type="Proteomes" id="UP000236333"/>
    </source>
</evidence>
<comment type="subunit">
    <text evidence="8">Component of the translation initiation factor 2B (eIF2B) complex which is a heterodecamer of two sets of five different subunits: alpha, beta, gamma, delta and epsilon. Subunits alpha, beta and delta comprise a regulatory subcomplex and subunits epsilon and gamma comprise a catalytic subcomplex. Within the complex, the hexameric regulatory complex resides at the center, with the two heterodimeric catalytic subcomplexes bound on opposite sides.</text>
</comment>
<dbReference type="Gene3D" id="3.40.50.10470">
    <property type="entry name" value="Translation initiation factor eif-2b, domain 2"/>
    <property type="match status" value="1"/>
</dbReference>
<protein>
    <recommendedName>
        <fullName evidence="6">Translation initiation factor eIF2B subunit delta</fullName>
    </recommendedName>
    <alternativeName>
        <fullName evidence="7">eIF2B GDP-GTP exchange factor subunit delta</fullName>
    </alternativeName>
</protein>
<keyword evidence="5" id="KW-0648">Protein biosynthesis</keyword>
<evidence type="ECO:0000256" key="5">
    <source>
        <dbReference type="ARBA" id="ARBA00022917"/>
    </source>
</evidence>
<evidence type="ECO:0000256" key="8">
    <source>
        <dbReference type="ARBA" id="ARBA00046432"/>
    </source>
</evidence>
<evidence type="ECO:0000313" key="11">
    <source>
        <dbReference type="EMBL" id="PNH12915.1"/>
    </source>
</evidence>
<dbReference type="InterPro" id="IPR042529">
    <property type="entry name" value="IF_2B-like_C"/>
</dbReference>
<evidence type="ECO:0000313" key="10">
    <source>
        <dbReference type="EMBL" id="PNH12914.1"/>
    </source>
</evidence>
<dbReference type="GO" id="GO:0003743">
    <property type="term" value="F:translation initiation factor activity"/>
    <property type="evidence" value="ECO:0007669"/>
    <property type="project" value="UniProtKB-KW"/>
</dbReference>
<proteinExistence type="inferred from homology"/>
<keyword evidence="12" id="KW-1185">Reference proteome</keyword>
<dbReference type="PANTHER" id="PTHR10233">
    <property type="entry name" value="TRANSLATION INITIATION FACTOR EIF-2B"/>
    <property type="match status" value="1"/>
</dbReference>
<dbReference type="PANTHER" id="PTHR10233:SF14">
    <property type="entry name" value="TRANSLATION INITIATION FACTOR EIF-2B SUBUNIT DELTA"/>
    <property type="match status" value="1"/>
</dbReference>
<evidence type="ECO:0000256" key="6">
    <source>
        <dbReference type="ARBA" id="ARBA00044147"/>
    </source>
</evidence>
<dbReference type="InterPro" id="IPR000649">
    <property type="entry name" value="IF-2B-related"/>
</dbReference>
<organism evidence="11 12">
    <name type="scientific">Tetrabaena socialis</name>
    <dbReference type="NCBI Taxonomy" id="47790"/>
    <lineage>
        <taxon>Eukaryota</taxon>
        <taxon>Viridiplantae</taxon>
        <taxon>Chlorophyta</taxon>
        <taxon>core chlorophytes</taxon>
        <taxon>Chlorophyceae</taxon>
        <taxon>CS clade</taxon>
        <taxon>Chlamydomonadales</taxon>
        <taxon>Tetrabaenaceae</taxon>
        <taxon>Tetrabaena</taxon>
    </lineage>
</organism>
<dbReference type="InterPro" id="IPR037171">
    <property type="entry name" value="NagB/RpiA_transferase-like"/>
</dbReference>
<dbReference type="GO" id="GO:0005829">
    <property type="term" value="C:cytosol"/>
    <property type="evidence" value="ECO:0007669"/>
    <property type="project" value="UniProtKB-SubCell"/>
</dbReference>
<dbReference type="SUPFAM" id="SSF100950">
    <property type="entry name" value="NagB/RpiA/CoA transferase-like"/>
    <property type="match status" value="1"/>
</dbReference>
<dbReference type="AlphaFoldDB" id="A0A2J8AK69"/>
<dbReference type="EMBL" id="PGGS01000002">
    <property type="protein sequence ID" value="PNH12915.1"/>
    <property type="molecule type" value="Genomic_DNA"/>
</dbReference>
<sequence>MTGTEGWSEHPRLRLLNLKYDVMPAEYVTMVVTEFGMVPPTSVPVILREFRQNEQTVSGLF</sequence>
<evidence type="ECO:0000256" key="1">
    <source>
        <dbReference type="ARBA" id="ARBA00004514"/>
    </source>
</evidence>
<dbReference type="Proteomes" id="UP000236333">
    <property type="component" value="Unassembled WGS sequence"/>
</dbReference>
<accession>A0A2J8AK69</accession>
<comment type="subcellular location">
    <subcellularLocation>
        <location evidence="1">Cytoplasm</location>
        <location evidence="1">Cytosol</location>
    </subcellularLocation>
</comment>
<dbReference type="EMBL" id="PGGS01000002">
    <property type="protein sequence ID" value="PNH12914.1"/>
    <property type="molecule type" value="Genomic_DNA"/>
</dbReference>
<gene>
    <name evidence="11" type="ORF">TSOC_000136</name>
    <name evidence="10" type="ORF">TSOC_000137</name>
</gene>
<keyword evidence="3" id="KW-0963">Cytoplasm</keyword>
<reference evidence="11 12" key="1">
    <citation type="journal article" date="2017" name="Mol. Biol. Evol.">
        <title>The 4-celled Tetrabaena socialis nuclear genome reveals the essential components for genetic control of cell number at the origin of multicellularity in the volvocine lineage.</title>
        <authorList>
            <person name="Featherston J."/>
            <person name="Arakaki Y."/>
            <person name="Hanschen E.R."/>
            <person name="Ferris P.J."/>
            <person name="Michod R.E."/>
            <person name="Olson B.J.S.C."/>
            <person name="Nozaki H."/>
            <person name="Durand P.M."/>
        </authorList>
    </citation>
    <scope>NUCLEOTIDE SEQUENCE [LARGE SCALE GENOMIC DNA]</scope>
    <source>
        <strain evidence="11 12">NIES-571</strain>
    </source>
</reference>